<protein>
    <submittedName>
        <fullName evidence="2">Uncharacterized protein</fullName>
    </submittedName>
</protein>
<keyword evidence="1" id="KW-0472">Membrane</keyword>
<sequence>MYRSWTFILFSVAAVLFLLQVLPMPGIYLMMFGAAFWTGFLLTAGLIAMGVEAYLRRIPRFLILVPIVIFGGYYGLAIWQRVEVFLVERQLQAENPSNVVMFDPAVHDLVVDDAASFVRSSAIAAAFARAATSQPEGFVKTHAVENMSCAVLKDAVARQPGRRVQVSQNIPRHSGEEMPCFLAMPARPERQVIEIIYQPAAPVRWPGEIAISEHMLSLNAQAIATYRTGRTRLLSLFPKAYVGCALISSKPAWECGATVSWVRYQFDVAPGGIERAHYPDVSNILLGIPVRQDGAGPFADGAFLLASVEEDGQKYADLVFDDLFAMMDEEDYMPLEHSDKILDRYPERLHGHGAELARAYASLLKVAIGNNNARPHGFAQRRGLLLRALSMLPYDEFKAAAPDLVDAVVAWRHDPIYVRAAMPDAAYTDLYFDAFRKSWARRKQSHYQELEAIALCRIGNLPADIVDTIRTRYMEAGVDPEGVRQAYFLLLIKAGAQKTAVGGLPPPGDPARQWHDRILAGEGNGPLGPNNCLPDSRVITLELKLPGSAADMRPVLTD</sequence>
<evidence type="ECO:0000313" key="3">
    <source>
        <dbReference type="Proteomes" id="UP000308828"/>
    </source>
</evidence>
<dbReference type="Proteomes" id="UP000308828">
    <property type="component" value="Unassembled WGS sequence"/>
</dbReference>
<accession>A0A4S8NVN7</accession>
<feature type="transmembrane region" description="Helical" evidence="1">
    <location>
        <begin position="33"/>
        <end position="54"/>
    </location>
</feature>
<reference evidence="2 3" key="1">
    <citation type="submission" date="2019-04" db="EMBL/GenBank/DDBJ databases">
        <title>Genome sequence of strain shin9-1.</title>
        <authorList>
            <person name="Gao J."/>
            <person name="Sun J."/>
        </authorList>
    </citation>
    <scope>NUCLEOTIDE SEQUENCE [LARGE SCALE GENOMIC DNA]</scope>
    <source>
        <strain evidence="3">shin9-1</strain>
    </source>
</reference>
<comment type="caution">
    <text evidence="2">The sequence shown here is derived from an EMBL/GenBank/DDBJ whole genome shotgun (WGS) entry which is preliminary data.</text>
</comment>
<keyword evidence="1" id="KW-0812">Transmembrane</keyword>
<dbReference type="RefSeq" id="WP_136599711.1">
    <property type="nucleotide sequence ID" value="NZ_STGV01000006.1"/>
</dbReference>
<proteinExistence type="predicted"/>
<feature type="transmembrane region" description="Helical" evidence="1">
    <location>
        <begin position="61"/>
        <end position="79"/>
    </location>
</feature>
<dbReference type="EMBL" id="STGV01000006">
    <property type="protein sequence ID" value="THV20851.1"/>
    <property type="molecule type" value="Genomic_DNA"/>
</dbReference>
<dbReference type="OrthoDB" id="8437965at2"/>
<keyword evidence="3" id="KW-1185">Reference proteome</keyword>
<gene>
    <name evidence="2" type="ORF">FAA97_16745</name>
</gene>
<evidence type="ECO:0000256" key="1">
    <source>
        <dbReference type="SAM" id="Phobius"/>
    </source>
</evidence>
<evidence type="ECO:0000313" key="2">
    <source>
        <dbReference type="EMBL" id="THV20851.1"/>
    </source>
</evidence>
<keyword evidence="1" id="KW-1133">Transmembrane helix</keyword>
<name>A0A4S8NVN7_9HYPH</name>
<dbReference type="AlphaFoldDB" id="A0A4S8NVN7"/>
<organism evidence="2 3">
    <name type="scientific">Peteryoungia ipomoeae</name>
    <dbReference type="NCBI Taxonomy" id="1210932"/>
    <lineage>
        <taxon>Bacteria</taxon>
        <taxon>Pseudomonadati</taxon>
        <taxon>Pseudomonadota</taxon>
        <taxon>Alphaproteobacteria</taxon>
        <taxon>Hyphomicrobiales</taxon>
        <taxon>Rhizobiaceae</taxon>
        <taxon>Peteryoungia</taxon>
    </lineage>
</organism>